<dbReference type="InterPro" id="IPR024861">
    <property type="entry name" value="Donson"/>
</dbReference>
<comment type="similarity">
    <text evidence="4">Belongs to the DONSON family.</text>
</comment>
<evidence type="ECO:0000256" key="4">
    <source>
        <dbReference type="ARBA" id="ARBA00025806"/>
    </source>
</evidence>
<dbReference type="STRING" id="51511.ENSCSAVP00000011146"/>
<sequence>MENDQKDETSDGCLWKRPSDVMRKIKMRRKRVVSNRSMSTSVAFPAQKEVSGNKKRISNPFAKKRSNSEATSDGKKRILSTNEISSFPELPLWEKDENCQSVFDVAGKLDSKEVLDNNDLGFVFLNEDSIQNMFSPDCFPKLLAPPTKVEKNRTIPADWSLKTKARFLSSSTFAWCARIRGNEEAKSIVAATRCHSIQATDPSQSDFRVELCKCLVYHQHPSIPWFKLFPRFGTECRVAHGASSEPLGTEHAISCIYDSWLPLFVL</sequence>
<reference evidence="6" key="2">
    <citation type="submission" date="2025-08" db="UniProtKB">
        <authorList>
            <consortium name="Ensembl"/>
        </authorList>
    </citation>
    <scope>IDENTIFICATION</scope>
</reference>
<dbReference type="HOGENOM" id="CLU_1047788_0_0_1"/>
<dbReference type="Proteomes" id="UP000007875">
    <property type="component" value="Unassembled WGS sequence"/>
</dbReference>
<dbReference type="GeneTree" id="ENSGT00390000000447"/>
<dbReference type="GO" id="GO:0005634">
    <property type="term" value="C:nucleus"/>
    <property type="evidence" value="ECO:0007669"/>
    <property type="project" value="UniProtKB-SubCell"/>
</dbReference>
<keyword evidence="2" id="KW-0217">Developmental protein</keyword>
<name>H2Z0N4_CIOSA</name>
<dbReference type="Ensembl" id="ENSCSAVT00000011277.1">
    <property type="protein sequence ID" value="ENSCSAVP00000011146.1"/>
    <property type="gene ID" value="ENSCSAVG00000006517.1"/>
</dbReference>
<comment type="subcellular location">
    <subcellularLocation>
        <location evidence="1">Nucleus</location>
    </subcellularLocation>
</comment>
<evidence type="ECO:0000256" key="3">
    <source>
        <dbReference type="ARBA" id="ARBA00023242"/>
    </source>
</evidence>
<dbReference type="PANTHER" id="PTHR12972:SF0">
    <property type="entry name" value="PROTEIN DOWNSTREAM NEIGHBOR OF SON"/>
    <property type="match status" value="1"/>
</dbReference>
<dbReference type="GO" id="GO:0033260">
    <property type="term" value="P:nuclear DNA replication"/>
    <property type="evidence" value="ECO:0007669"/>
    <property type="project" value="TreeGrafter"/>
</dbReference>
<reference evidence="7" key="1">
    <citation type="submission" date="2003-08" db="EMBL/GenBank/DDBJ databases">
        <authorList>
            <person name="Birren B."/>
            <person name="Nusbaum C."/>
            <person name="Abebe A."/>
            <person name="Abouelleil A."/>
            <person name="Adekoya E."/>
            <person name="Ait-zahra M."/>
            <person name="Allen N."/>
            <person name="Allen T."/>
            <person name="An P."/>
            <person name="Anderson M."/>
            <person name="Anderson S."/>
            <person name="Arachchi H."/>
            <person name="Armbruster J."/>
            <person name="Bachantsang P."/>
            <person name="Baldwin J."/>
            <person name="Barry A."/>
            <person name="Bayul T."/>
            <person name="Blitshsteyn B."/>
            <person name="Bloom T."/>
            <person name="Blye J."/>
            <person name="Boguslavskiy L."/>
            <person name="Borowsky M."/>
            <person name="Boukhgalter B."/>
            <person name="Brunache A."/>
            <person name="Butler J."/>
            <person name="Calixte N."/>
            <person name="Calvo S."/>
            <person name="Camarata J."/>
            <person name="Campo K."/>
            <person name="Chang J."/>
            <person name="Cheshatsang Y."/>
            <person name="Citroen M."/>
            <person name="Collymore A."/>
            <person name="Considine T."/>
            <person name="Cook A."/>
            <person name="Cooke P."/>
            <person name="Corum B."/>
            <person name="Cuomo C."/>
            <person name="David R."/>
            <person name="Dawoe T."/>
            <person name="Degray S."/>
            <person name="Dodge S."/>
            <person name="Dooley K."/>
            <person name="Dorje P."/>
            <person name="Dorjee K."/>
            <person name="Dorris L."/>
            <person name="Duffey N."/>
            <person name="Dupes A."/>
            <person name="Elkins T."/>
            <person name="Engels R."/>
            <person name="Erickson J."/>
            <person name="Farina A."/>
            <person name="Faro S."/>
            <person name="Ferreira P."/>
            <person name="Fischer H."/>
            <person name="Fitzgerald M."/>
            <person name="Foley K."/>
            <person name="Gage D."/>
            <person name="Galagan J."/>
            <person name="Gearin G."/>
            <person name="Gnerre S."/>
            <person name="Gnirke A."/>
            <person name="Goyette A."/>
            <person name="Graham J."/>
            <person name="Grandbois E."/>
            <person name="Gyaltsen K."/>
            <person name="Hafez N."/>
            <person name="Hagopian D."/>
            <person name="Hagos B."/>
            <person name="Hall J."/>
            <person name="Hatcher B."/>
            <person name="Heller A."/>
            <person name="Higgins H."/>
            <person name="Honan T."/>
            <person name="Horn A."/>
            <person name="Houde N."/>
            <person name="Hughes L."/>
            <person name="Hulme W."/>
            <person name="Husby E."/>
            <person name="Iliev I."/>
            <person name="Jaffe D."/>
            <person name="Jones C."/>
            <person name="Kamal M."/>
            <person name="Kamat A."/>
            <person name="Kamvysselis M."/>
            <person name="Karlsson E."/>
            <person name="Kells C."/>
            <person name="Kieu A."/>
            <person name="Kisner P."/>
            <person name="Kodira C."/>
            <person name="Kulbokas E."/>
            <person name="Labutti K."/>
            <person name="Lama D."/>
            <person name="Landers T."/>
            <person name="Leger J."/>
            <person name="Levine S."/>
            <person name="Lewis D."/>
            <person name="Lewis T."/>
            <person name="Lindblad-toh K."/>
            <person name="Liu X."/>
            <person name="Lokyitsang T."/>
            <person name="Lokyitsang Y."/>
            <person name="Lucien O."/>
            <person name="Lui A."/>
            <person name="Ma L.J."/>
            <person name="Mabbitt R."/>
            <person name="Macdonald J."/>
            <person name="Maclean C."/>
            <person name="Major J."/>
            <person name="Manning J."/>
            <person name="Marabella R."/>
            <person name="Maru K."/>
            <person name="Matthews C."/>
            <person name="Mauceli E."/>
            <person name="Mccarthy M."/>
            <person name="Mcdonough S."/>
            <person name="Mcghee T."/>
            <person name="Meldrim J."/>
            <person name="Meneus L."/>
            <person name="Mesirov J."/>
            <person name="Mihalev A."/>
            <person name="Mihova T."/>
            <person name="Mikkelsen T."/>
            <person name="Mlenga V."/>
            <person name="Moru K."/>
            <person name="Mozes J."/>
            <person name="Mulrain L."/>
            <person name="Munson G."/>
            <person name="Naylor J."/>
            <person name="Newes C."/>
            <person name="Nguyen C."/>
            <person name="Nguyen N."/>
            <person name="Nguyen T."/>
            <person name="Nicol R."/>
            <person name="Nielsen C."/>
            <person name="Nizzari M."/>
            <person name="Norbu C."/>
            <person name="Norbu N."/>
            <person name="O'donnell P."/>
            <person name="Okoawo O."/>
            <person name="O'leary S."/>
            <person name="Omotosho B."/>
            <person name="O'neill K."/>
            <person name="Osman S."/>
            <person name="Parker S."/>
            <person name="Perrin D."/>
            <person name="Phunkhang P."/>
            <person name="Piqani B."/>
            <person name="Purcell S."/>
            <person name="Rachupka T."/>
            <person name="Ramasamy U."/>
            <person name="Rameau R."/>
            <person name="Ray V."/>
            <person name="Raymond C."/>
            <person name="Retta R."/>
            <person name="Richardson S."/>
            <person name="Rise C."/>
            <person name="Rodriguez J."/>
            <person name="Rogers J."/>
            <person name="Rogov P."/>
            <person name="Rutman M."/>
            <person name="Schupbach R."/>
            <person name="Seaman C."/>
            <person name="Settipalli S."/>
            <person name="Sharpe T."/>
            <person name="Sheridan J."/>
            <person name="Sherpa N."/>
            <person name="Shi J."/>
            <person name="Smirnov S."/>
            <person name="Smith C."/>
            <person name="Sougnez C."/>
            <person name="Spencer B."/>
            <person name="Stalker J."/>
            <person name="Stange-thomann N."/>
            <person name="Stavropoulos S."/>
            <person name="Stetson K."/>
            <person name="Stone C."/>
            <person name="Stone S."/>
            <person name="Stubbs M."/>
            <person name="Talamas J."/>
            <person name="Tchuinga P."/>
            <person name="Tenzing P."/>
            <person name="Tesfaye S."/>
            <person name="Theodore J."/>
            <person name="Thoulutsang Y."/>
            <person name="Topham K."/>
            <person name="Towey S."/>
            <person name="Tsamla T."/>
            <person name="Tsomo N."/>
            <person name="Vallee D."/>
            <person name="Vassiliev H."/>
            <person name="Venkataraman V."/>
            <person name="Vinson J."/>
            <person name="Vo A."/>
            <person name="Wade C."/>
            <person name="Wang S."/>
            <person name="Wangchuk T."/>
            <person name="Wangdi T."/>
            <person name="Whittaker C."/>
            <person name="Wilkinson J."/>
            <person name="Wu Y."/>
            <person name="Wyman D."/>
            <person name="Yadav S."/>
            <person name="Yang S."/>
            <person name="Yang X."/>
            <person name="Yeager S."/>
            <person name="Yee E."/>
            <person name="Young G."/>
            <person name="Zainoun J."/>
            <person name="Zembeck L."/>
            <person name="Zimmer A."/>
            <person name="Zody M."/>
            <person name="Lander E."/>
        </authorList>
    </citation>
    <scope>NUCLEOTIDE SEQUENCE [LARGE SCALE GENOMIC DNA]</scope>
</reference>
<reference evidence="6" key="3">
    <citation type="submission" date="2025-09" db="UniProtKB">
        <authorList>
            <consortium name="Ensembl"/>
        </authorList>
    </citation>
    <scope>IDENTIFICATION</scope>
</reference>
<organism evidence="6 7">
    <name type="scientific">Ciona savignyi</name>
    <name type="common">Pacific transparent sea squirt</name>
    <dbReference type="NCBI Taxonomy" id="51511"/>
    <lineage>
        <taxon>Eukaryota</taxon>
        <taxon>Metazoa</taxon>
        <taxon>Chordata</taxon>
        <taxon>Tunicata</taxon>
        <taxon>Ascidiacea</taxon>
        <taxon>Phlebobranchia</taxon>
        <taxon>Cionidae</taxon>
        <taxon>Ciona</taxon>
    </lineage>
</organism>
<evidence type="ECO:0000313" key="7">
    <source>
        <dbReference type="Proteomes" id="UP000007875"/>
    </source>
</evidence>
<accession>H2Z0N4</accession>
<feature type="compositionally biased region" description="Basic residues" evidence="5">
    <location>
        <begin position="53"/>
        <end position="65"/>
    </location>
</feature>
<dbReference type="InParanoid" id="H2Z0N4"/>
<keyword evidence="7" id="KW-1185">Reference proteome</keyword>
<evidence type="ECO:0000313" key="6">
    <source>
        <dbReference type="Ensembl" id="ENSCSAVP00000011146.1"/>
    </source>
</evidence>
<proteinExistence type="inferred from homology"/>
<evidence type="ECO:0000256" key="2">
    <source>
        <dbReference type="ARBA" id="ARBA00022473"/>
    </source>
</evidence>
<dbReference type="eggNOG" id="KOG4734">
    <property type="taxonomic scope" value="Eukaryota"/>
</dbReference>
<protein>
    <submittedName>
        <fullName evidence="6">Uncharacterized protein</fullName>
    </submittedName>
</protein>
<evidence type="ECO:0000256" key="1">
    <source>
        <dbReference type="ARBA" id="ARBA00004123"/>
    </source>
</evidence>
<dbReference type="AlphaFoldDB" id="H2Z0N4"/>
<dbReference type="PANTHER" id="PTHR12972">
    <property type="entry name" value="DOWNSTREAM NEIGHBOR OF SON"/>
    <property type="match status" value="1"/>
</dbReference>
<keyword evidence="3" id="KW-0539">Nucleus</keyword>
<evidence type="ECO:0000256" key="5">
    <source>
        <dbReference type="SAM" id="MobiDB-lite"/>
    </source>
</evidence>
<feature type="region of interest" description="Disordered" evidence="5">
    <location>
        <begin position="30"/>
        <end position="75"/>
    </location>
</feature>